<evidence type="ECO:0000313" key="1">
    <source>
        <dbReference type="EnsemblMetazoa" id="PPA37765.1"/>
    </source>
</evidence>
<dbReference type="InterPro" id="IPR006150">
    <property type="entry name" value="Cys_repeat_1"/>
</dbReference>
<evidence type="ECO:0000313" key="2">
    <source>
        <dbReference type="Proteomes" id="UP000005239"/>
    </source>
</evidence>
<organism evidence="1 2">
    <name type="scientific">Pristionchus pacificus</name>
    <name type="common">Parasitic nematode worm</name>
    <dbReference type="NCBI Taxonomy" id="54126"/>
    <lineage>
        <taxon>Eukaryota</taxon>
        <taxon>Metazoa</taxon>
        <taxon>Ecdysozoa</taxon>
        <taxon>Nematoda</taxon>
        <taxon>Chromadorea</taxon>
        <taxon>Rhabditida</taxon>
        <taxon>Rhabditina</taxon>
        <taxon>Diplogasteromorpha</taxon>
        <taxon>Diplogasteroidea</taxon>
        <taxon>Neodiplogasteridae</taxon>
        <taxon>Pristionchus</taxon>
    </lineage>
</organism>
<reference evidence="1" key="2">
    <citation type="submission" date="2022-06" db="UniProtKB">
        <authorList>
            <consortium name="EnsemblMetazoa"/>
        </authorList>
    </citation>
    <scope>IDENTIFICATION</scope>
    <source>
        <strain evidence="1">PS312</strain>
    </source>
</reference>
<dbReference type="SMART" id="SM00289">
    <property type="entry name" value="WR1"/>
    <property type="match status" value="3"/>
</dbReference>
<dbReference type="EnsemblMetazoa" id="PPA37765.1">
    <property type="protein sequence ID" value="PPA37765.1"/>
    <property type="gene ID" value="WBGene00276134"/>
</dbReference>
<dbReference type="OMA" id="IAGVCPS"/>
<protein>
    <submittedName>
        <fullName evidence="1">CC domain-containing protein</fullName>
    </submittedName>
</protein>
<reference evidence="2" key="1">
    <citation type="journal article" date="2008" name="Nat. Genet.">
        <title>The Pristionchus pacificus genome provides a unique perspective on nematode lifestyle and parasitism.</title>
        <authorList>
            <person name="Dieterich C."/>
            <person name="Clifton S.W."/>
            <person name="Schuster L.N."/>
            <person name="Chinwalla A."/>
            <person name="Delehaunty K."/>
            <person name="Dinkelacker I."/>
            <person name="Fulton L."/>
            <person name="Fulton R."/>
            <person name="Godfrey J."/>
            <person name="Minx P."/>
            <person name="Mitreva M."/>
            <person name="Roeseler W."/>
            <person name="Tian H."/>
            <person name="Witte H."/>
            <person name="Yang S.P."/>
            <person name="Wilson R.K."/>
            <person name="Sommer R.J."/>
        </authorList>
    </citation>
    <scope>NUCLEOTIDE SEQUENCE [LARGE SCALE GENOMIC DNA]</scope>
    <source>
        <strain evidence="2">PS312</strain>
    </source>
</reference>
<proteinExistence type="predicted"/>
<dbReference type="Pfam" id="PF04942">
    <property type="entry name" value="CC"/>
    <property type="match status" value="1"/>
</dbReference>
<dbReference type="InterPro" id="IPR007026">
    <property type="entry name" value="CC_domain"/>
</dbReference>
<name>A0A454Y5G1_PRIPA</name>
<sequence length="119" mass="11951">MQLTILFVLPFFVSAALTNDELKGSIGDCIAGVCPSGYSCKEKVCIAASSSSTSTCAKDFGMCIAGVCPSGSSCVNGQCCASATAPSSSSCDDSLVVGQCMEGLCPPGYSCKGDKCCPK</sequence>
<accession>A0A8R1USA5</accession>
<gene>
    <name evidence="1" type="primary">WBGene00276134</name>
</gene>
<accession>A0A454Y5G1</accession>
<dbReference type="Proteomes" id="UP000005239">
    <property type="component" value="Unassembled WGS sequence"/>
</dbReference>
<dbReference type="AlphaFoldDB" id="A0A454Y5G1"/>
<dbReference type="OrthoDB" id="5791889at2759"/>
<keyword evidence="2" id="KW-1185">Reference proteome</keyword>